<keyword evidence="1" id="KW-0343">GTPase activation</keyword>
<dbReference type="AlphaFoldDB" id="A0A9Q0S6Z3"/>
<dbReference type="PANTHER" id="PTHR47219:SF25">
    <property type="entry name" value="RAB-GAP TBC DOMAIN-CONTAINING PROTEIN"/>
    <property type="match status" value="1"/>
</dbReference>
<dbReference type="Gene3D" id="1.10.10.750">
    <property type="entry name" value="Ypt/Rab-GAP domain of gyp1p, domain 1"/>
    <property type="match status" value="1"/>
</dbReference>
<protein>
    <submittedName>
        <fullName evidence="4">USP6 N-terminal-like protein</fullName>
    </submittedName>
</protein>
<evidence type="ECO:0000259" key="3">
    <source>
        <dbReference type="PROSITE" id="PS50086"/>
    </source>
</evidence>
<dbReference type="Pfam" id="PF00566">
    <property type="entry name" value="RabGAP-TBC"/>
    <property type="match status" value="1"/>
</dbReference>
<dbReference type="Gene3D" id="1.10.472.80">
    <property type="entry name" value="Ypt/Rab-GAP domain of gyp1p, domain 3"/>
    <property type="match status" value="1"/>
</dbReference>
<feature type="compositionally biased region" description="Polar residues" evidence="2">
    <location>
        <begin position="416"/>
        <end position="442"/>
    </location>
</feature>
<gene>
    <name evidence="4" type="primary">Usp6nl_1</name>
    <name evidence="4" type="ORF">Bhyg_02900</name>
</gene>
<evidence type="ECO:0000256" key="2">
    <source>
        <dbReference type="SAM" id="MobiDB-lite"/>
    </source>
</evidence>
<feature type="region of interest" description="Disordered" evidence="2">
    <location>
        <begin position="852"/>
        <end position="873"/>
    </location>
</feature>
<dbReference type="GO" id="GO:0005096">
    <property type="term" value="F:GTPase activator activity"/>
    <property type="evidence" value="ECO:0007669"/>
    <property type="project" value="UniProtKB-KW"/>
</dbReference>
<keyword evidence="5" id="KW-1185">Reference proteome</keyword>
<reference evidence="4" key="1">
    <citation type="submission" date="2022-07" db="EMBL/GenBank/DDBJ databases">
        <authorList>
            <person name="Trinca V."/>
            <person name="Uliana J.V.C."/>
            <person name="Torres T.T."/>
            <person name="Ward R.J."/>
            <person name="Monesi N."/>
        </authorList>
    </citation>
    <scope>NUCLEOTIDE SEQUENCE</scope>
    <source>
        <strain evidence="4">HSMRA1968</strain>
        <tissue evidence="4">Whole embryos</tissue>
    </source>
</reference>
<feature type="region of interest" description="Disordered" evidence="2">
    <location>
        <begin position="788"/>
        <end position="817"/>
    </location>
</feature>
<dbReference type="SMART" id="SM00164">
    <property type="entry name" value="TBC"/>
    <property type="match status" value="1"/>
</dbReference>
<organism evidence="4 5">
    <name type="scientific">Pseudolycoriella hygida</name>
    <dbReference type="NCBI Taxonomy" id="35572"/>
    <lineage>
        <taxon>Eukaryota</taxon>
        <taxon>Metazoa</taxon>
        <taxon>Ecdysozoa</taxon>
        <taxon>Arthropoda</taxon>
        <taxon>Hexapoda</taxon>
        <taxon>Insecta</taxon>
        <taxon>Pterygota</taxon>
        <taxon>Neoptera</taxon>
        <taxon>Endopterygota</taxon>
        <taxon>Diptera</taxon>
        <taxon>Nematocera</taxon>
        <taxon>Sciaroidea</taxon>
        <taxon>Sciaridae</taxon>
        <taxon>Pseudolycoriella</taxon>
    </lineage>
</organism>
<accession>A0A9Q0S6Z3</accession>
<comment type="caution">
    <text evidence="4">The sequence shown here is derived from an EMBL/GenBank/DDBJ whole genome shotgun (WGS) entry which is preliminary data.</text>
</comment>
<evidence type="ECO:0000313" key="4">
    <source>
        <dbReference type="EMBL" id="KAJ6647677.1"/>
    </source>
</evidence>
<evidence type="ECO:0000256" key="1">
    <source>
        <dbReference type="ARBA" id="ARBA00022468"/>
    </source>
</evidence>
<sequence length="916" mass="103970">MNSIKTTMEMDEAALIQRANEEREKLFQRYDDGREQPIDSWEDPSFEVYHQTDRYGFLHDKRLPQKKDPHQTKAEEIEMERVKKWLKMTAKWDSKKTKEVLHKRIYKGVPGKMRGRVWIKLLNIEKTMSENKDVYPKMLRLARQWSTEARQIDSDVNRQFREHIDYRQRYSIKQKSLFNILTAYSMYNTEVGYCQGMSGVAGVLLMYMNEEEAFWALCTILSDKRYAMHGLYIEGFPKLTRFLAHHDKIIAKFLPKLKQHFDKYNLDSILYSLKWFFVIFIERIPFSLCLRVWDIYLLDGEKVVTAMAYTILRLHKNQLLKLKDMDLIVQYLQSTLHKDFGYDDDVVIKALEHSMEELRKAKMELPPPAQLNEFPKKKFGLFVEPNFEAKVGIRKPIFSDTEREVTSQVIMQREQTAQEVAESQLNEASTIGSNTQLNTGNVPSEDGGSLNRSLLGSSRKSLADTSVTSTADLSVFSSGQRSQQAYDICVDDVRSVHSENDGEGDSSPGSAFCSLSIVGRTPSAMMITPTPRAISPQDIVRIYVPPAPSDEKKLVPAPPTNYATKRSIGGSRTSLASLEKTNGSVDGYASNRNSIISGDVTPIRRRSLYRSEEELLNHFSTAKSTSSSRRGSLGRKSPSMTLESNLIGCSHMAKRRSSDLSNKVHMSLENISTNNTATLYESIPKRMTSFEELAKQEKMCSSMRITSSNVEQRFTPDSDNFSFAQFTLSSPTAASSKFVSESNIQYRGIISPIEYKPLKNRPSSTVEASSPSDDIGKLKYSRFYSSIDDDDECTGDEKKSSDESSTSPNAKSILSTPIHEQIPLLSSPLIMHKSLTDDGPVTLPNRSIHTSSTTIISSSKSPQSDTMTTSNNEFDDRVTLGRSFEFNMNHNSKTKTKNSNADMNKIRIKINQNQRN</sequence>
<feature type="region of interest" description="Disordered" evidence="2">
    <location>
        <begin position="416"/>
        <end position="455"/>
    </location>
</feature>
<dbReference type="InterPro" id="IPR050302">
    <property type="entry name" value="Rab_GAP_TBC_domain"/>
</dbReference>
<dbReference type="FunFam" id="1.10.472.80:FF:000019">
    <property type="entry name" value="USP6 N-terminal like"/>
    <property type="match status" value="1"/>
</dbReference>
<feature type="compositionally biased region" description="Low complexity" evidence="2">
    <location>
        <begin position="852"/>
        <end position="861"/>
    </location>
</feature>
<feature type="compositionally biased region" description="Polar residues" evidence="2">
    <location>
        <begin position="862"/>
        <end position="872"/>
    </location>
</feature>
<dbReference type="OrthoDB" id="294251at2759"/>
<dbReference type="PANTHER" id="PTHR47219">
    <property type="entry name" value="RAB GTPASE-ACTIVATING PROTEIN 1-LIKE"/>
    <property type="match status" value="1"/>
</dbReference>
<dbReference type="InterPro" id="IPR000195">
    <property type="entry name" value="Rab-GAP-TBC_dom"/>
</dbReference>
<proteinExistence type="predicted"/>
<dbReference type="EMBL" id="WJQU01000001">
    <property type="protein sequence ID" value="KAJ6647677.1"/>
    <property type="molecule type" value="Genomic_DNA"/>
</dbReference>
<evidence type="ECO:0000313" key="5">
    <source>
        <dbReference type="Proteomes" id="UP001151699"/>
    </source>
</evidence>
<dbReference type="PROSITE" id="PS50086">
    <property type="entry name" value="TBC_RABGAP"/>
    <property type="match status" value="1"/>
</dbReference>
<feature type="region of interest" description="Disordered" evidence="2">
    <location>
        <begin position="620"/>
        <end position="640"/>
    </location>
</feature>
<dbReference type="FunFam" id="1.10.8.270:FF:000010">
    <property type="entry name" value="Putative USP6 N-terminal-like protein"/>
    <property type="match status" value="1"/>
</dbReference>
<name>A0A9Q0S6Z3_9DIPT</name>
<feature type="domain" description="Rab-GAP TBC" evidence="3">
    <location>
        <begin position="108"/>
        <end position="300"/>
    </location>
</feature>
<dbReference type="InterPro" id="IPR035969">
    <property type="entry name" value="Rab-GAP_TBC_sf"/>
</dbReference>
<feature type="compositionally biased region" description="Low complexity" evidence="2">
    <location>
        <begin position="620"/>
        <end position="639"/>
    </location>
</feature>
<dbReference type="Gene3D" id="1.10.8.270">
    <property type="entry name" value="putative rabgap domain of human tbc1 domain family member 14 like domains"/>
    <property type="match status" value="1"/>
</dbReference>
<dbReference type="Proteomes" id="UP001151699">
    <property type="component" value="Chromosome A"/>
</dbReference>
<dbReference type="GO" id="GO:0031267">
    <property type="term" value="F:small GTPase binding"/>
    <property type="evidence" value="ECO:0007669"/>
    <property type="project" value="TreeGrafter"/>
</dbReference>
<dbReference type="SUPFAM" id="SSF47923">
    <property type="entry name" value="Ypt/Rab-GAP domain of gyp1p"/>
    <property type="match status" value="2"/>
</dbReference>